<dbReference type="Pfam" id="PF02129">
    <property type="entry name" value="Peptidase_S15"/>
    <property type="match status" value="1"/>
</dbReference>
<dbReference type="InterPro" id="IPR008979">
    <property type="entry name" value="Galactose-bd-like_sf"/>
</dbReference>
<dbReference type="Proteomes" id="UP001198630">
    <property type="component" value="Unassembled WGS sequence"/>
</dbReference>
<dbReference type="Pfam" id="PF08530">
    <property type="entry name" value="PepX_C"/>
    <property type="match status" value="1"/>
</dbReference>
<name>A0AAW4XKS7_RHORH</name>
<dbReference type="InterPro" id="IPR013736">
    <property type="entry name" value="Xaa-Pro_dipept_C"/>
</dbReference>
<dbReference type="SUPFAM" id="SSF53474">
    <property type="entry name" value="alpha/beta-Hydrolases"/>
    <property type="match status" value="1"/>
</dbReference>
<dbReference type="GO" id="GO:0008239">
    <property type="term" value="F:dipeptidyl-peptidase activity"/>
    <property type="evidence" value="ECO:0007669"/>
    <property type="project" value="InterPro"/>
</dbReference>
<evidence type="ECO:0000313" key="3">
    <source>
        <dbReference type="EMBL" id="MCD2113517.1"/>
    </source>
</evidence>
<keyword evidence="1 3" id="KW-0378">Hydrolase</keyword>
<dbReference type="SUPFAM" id="SSF49785">
    <property type="entry name" value="Galactose-binding domain-like"/>
    <property type="match status" value="1"/>
</dbReference>
<dbReference type="AlphaFoldDB" id="A0AAW4XKS7"/>
<dbReference type="PANTHER" id="PTHR43056">
    <property type="entry name" value="PEPTIDASE S9 PROLYL OLIGOPEPTIDASE"/>
    <property type="match status" value="1"/>
</dbReference>
<dbReference type="PANTHER" id="PTHR43056:SF10">
    <property type="entry name" value="COCE_NOND FAMILY, PUTATIVE (AFU_ORTHOLOGUE AFUA_7G00600)-RELATED"/>
    <property type="match status" value="1"/>
</dbReference>
<organism evidence="3 4">
    <name type="scientific">Rhodococcus rhodochrous</name>
    <dbReference type="NCBI Taxonomy" id="1829"/>
    <lineage>
        <taxon>Bacteria</taxon>
        <taxon>Bacillati</taxon>
        <taxon>Actinomycetota</taxon>
        <taxon>Actinomycetes</taxon>
        <taxon>Mycobacteriales</taxon>
        <taxon>Nocardiaceae</taxon>
        <taxon>Rhodococcus</taxon>
    </lineage>
</organism>
<dbReference type="RefSeq" id="WP_120280790.1">
    <property type="nucleotide sequence ID" value="NZ_CP027557.1"/>
</dbReference>
<sequence>MGTHTAELIVQRNVEVPMRDGTILRADLYRPAGEGPFPTLLQRTPYSKDFNPGLWVVLDPIKAASAGFAVVVQDVRGRGRSDGDFYPFTAEAQDGEDAVAWVRAQPWCNGAIGMYGSSYMAAAAWQAAKRSPEGLMALAPFQASSDYFEGRSYRGGAFELGALLGVSLNALGGGIAHRMIKRGELRPSAAREAREAVNDLAPWARTAPIEKLRETVLGDIAPFFFDWAAADDPTSEVWTSLSVESSYPNVSVPVLHLSSWYDQAHVGTLRNFEGMTSRAPESVRDQQFLLMGPWAHRVPRGSTLGQLKIGDLYFGTSAMFDMDNLQIGFFRSALAGEPATWPYPERVRLFMMGENAWRNYSQWPPAEAQTRRLHLVGNGTAARQDGTLSWDAPEREVADSWQHDPTDPVPTSGGAHMTPEAVCPAGPIEQTEVQQRDDVLVFTGPELTEDLDVIGWVDAELWVDGSAVDADYSITVSDVHPDGRSYNVCDGYLHVRAGAATAEAPIRISLGATAQRFRAGHRIRVHIAGSSSPRHPIVGGIDGAVRTQTVRCGGVAASAVLLPIVDAAPTAS</sequence>
<dbReference type="Gene3D" id="3.40.50.1820">
    <property type="entry name" value="alpha/beta hydrolase"/>
    <property type="match status" value="1"/>
</dbReference>
<dbReference type="EMBL" id="JAJNCO010000012">
    <property type="protein sequence ID" value="MCD2113517.1"/>
    <property type="molecule type" value="Genomic_DNA"/>
</dbReference>
<reference evidence="3" key="1">
    <citation type="submission" date="2021-11" db="EMBL/GenBank/DDBJ databases">
        <title>Development of a sustainable strategy for remediation of hydrocarbon-contaminated territories based on the waste exchange concept.</title>
        <authorList>
            <person name="Elkin A."/>
        </authorList>
    </citation>
    <scope>NUCLEOTIDE SEQUENCE</scope>
    <source>
        <strain evidence="3">IEGM 757</strain>
    </source>
</reference>
<comment type="caution">
    <text evidence="3">The sequence shown here is derived from an EMBL/GenBank/DDBJ whole genome shotgun (WGS) entry which is preliminary data.</text>
</comment>
<gene>
    <name evidence="3" type="ORF">LQ384_20610</name>
</gene>
<protein>
    <submittedName>
        <fullName evidence="3">CocE/NonD family hydrolase</fullName>
    </submittedName>
</protein>
<evidence type="ECO:0000259" key="2">
    <source>
        <dbReference type="SMART" id="SM00939"/>
    </source>
</evidence>
<accession>A0AAW4XKS7</accession>
<dbReference type="SMART" id="SM00939">
    <property type="entry name" value="PepX_C"/>
    <property type="match status" value="1"/>
</dbReference>
<dbReference type="InterPro" id="IPR005674">
    <property type="entry name" value="CocE/Ser_esterase"/>
</dbReference>
<evidence type="ECO:0000256" key="1">
    <source>
        <dbReference type="ARBA" id="ARBA00022801"/>
    </source>
</evidence>
<dbReference type="InterPro" id="IPR029058">
    <property type="entry name" value="AB_hydrolase_fold"/>
</dbReference>
<evidence type="ECO:0000313" key="4">
    <source>
        <dbReference type="Proteomes" id="UP001198630"/>
    </source>
</evidence>
<dbReference type="InterPro" id="IPR050585">
    <property type="entry name" value="Xaa-Pro_dipeptidyl-ppase/CocE"/>
</dbReference>
<proteinExistence type="predicted"/>
<dbReference type="NCBIfam" id="TIGR00976">
    <property type="entry name" value="CocE_NonD"/>
    <property type="match status" value="1"/>
</dbReference>
<dbReference type="Gene3D" id="2.60.120.260">
    <property type="entry name" value="Galactose-binding domain-like"/>
    <property type="match status" value="1"/>
</dbReference>
<dbReference type="InterPro" id="IPR000383">
    <property type="entry name" value="Xaa-Pro-like_dom"/>
</dbReference>
<feature type="domain" description="Xaa-Pro dipeptidyl-peptidase C-terminal" evidence="2">
    <location>
        <begin position="327"/>
        <end position="561"/>
    </location>
</feature>
<dbReference type="Gene3D" id="1.10.3020.10">
    <property type="entry name" value="alpha-amino acid ester hydrolase ( Helical cap domain)"/>
    <property type="match status" value="1"/>
</dbReference>